<feature type="binding site" evidence="5">
    <location>
        <begin position="287"/>
        <end position="288"/>
    </location>
    <ligand>
        <name>NADPH</name>
        <dbReference type="ChEBI" id="CHEBI:57783"/>
    </ligand>
</feature>
<dbReference type="GO" id="GO:0008616">
    <property type="term" value="P:tRNA queuosine(34) biosynthetic process"/>
    <property type="evidence" value="ECO:0007669"/>
    <property type="project" value="UniProtKB-UniRule"/>
</dbReference>
<comment type="similarity">
    <text evidence="5">Belongs to the GTP cyclohydrolase I family. QueF type 2 subfamily.</text>
</comment>
<dbReference type="InterPro" id="IPR029500">
    <property type="entry name" value="QueF"/>
</dbReference>
<keyword evidence="3 5" id="KW-0521">NADP</keyword>
<dbReference type="InterPro" id="IPR043133">
    <property type="entry name" value="GTP-CH-I_C/QueF"/>
</dbReference>
<organism evidence="8 9">
    <name type="scientific">Xenophilus arseniciresistens</name>
    <dbReference type="NCBI Taxonomy" id="1283306"/>
    <lineage>
        <taxon>Bacteria</taxon>
        <taxon>Pseudomonadati</taxon>
        <taxon>Pseudomonadota</taxon>
        <taxon>Betaproteobacteria</taxon>
        <taxon>Burkholderiales</taxon>
        <taxon>Comamonadaceae</taxon>
        <taxon>Xenophilus</taxon>
    </lineage>
</organism>
<keyword evidence="2 5" id="KW-0671">Queuosine biosynthesis</keyword>
<protein>
    <recommendedName>
        <fullName evidence="5">NADPH-dependent 7-cyano-7-deazaguanine reductase</fullName>
        <ecNumber evidence="5">1.7.1.13</ecNumber>
    </recommendedName>
    <alternativeName>
        <fullName evidence="5">7-cyano-7-carbaguanine reductase</fullName>
    </alternativeName>
    <alternativeName>
        <fullName evidence="5">NADPH-dependent nitrile oxidoreductase</fullName>
    </alternativeName>
    <alternativeName>
        <fullName evidence="5">PreQ(0) reductase</fullName>
    </alternativeName>
</protein>
<dbReference type="InterPro" id="IPR016428">
    <property type="entry name" value="QueF_type2"/>
</dbReference>
<gene>
    <name evidence="5" type="primary">queF</name>
    <name evidence="8" type="ORF">PGB34_03590</name>
</gene>
<comment type="subcellular location">
    <subcellularLocation>
        <location evidence="5">Cytoplasm</location>
    </subcellularLocation>
</comment>
<dbReference type="SUPFAM" id="SSF55620">
    <property type="entry name" value="Tetrahydrobiopterin biosynthesis enzymes-like"/>
    <property type="match status" value="1"/>
</dbReference>
<evidence type="ECO:0000256" key="4">
    <source>
        <dbReference type="ARBA" id="ARBA00023002"/>
    </source>
</evidence>
<reference evidence="8" key="1">
    <citation type="submission" date="2023-01" db="EMBL/GenBank/DDBJ databases">
        <title>Xenophilus mangrovi sp. nov., isolated from soil of Mangrove nature reserve.</title>
        <authorList>
            <person name="Xu S."/>
            <person name="Liu Z."/>
            <person name="Xu Y."/>
        </authorList>
    </citation>
    <scope>NUCLEOTIDE SEQUENCE</scope>
    <source>
        <strain evidence="8">YW8</strain>
    </source>
</reference>
<evidence type="ECO:0000256" key="5">
    <source>
        <dbReference type="HAMAP-Rule" id="MF_00817"/>
    </source>
</evidence>
<evidence type="ECO:0000256" key="6">
    <source>
        <dbReference type="SAM" id="MobiDB-lite"/>
    </source>
</evidence>
<dbReference type="InterPro" id="IPR029139">
    <property type="entry name" value="QueF_N"/>
</dbReference>
<evidence type="ECO:0000256" key="1">
    <source>
        <dbReference type="ARBA" id="ARBA00022490"/>
    </source>
</evidence>
<evidence type="ECO:0000256" key="3">
    <source>
        <dbReference type="ARBA" id="ARBA00022857"/>
    </source>
</evidence>
<keyword evidence="9" id="KW-1185">Reference proteome</keyword>
<proteinExistence type="inferred from homology"/>
<evidence type="ECO:0000313" key="8">
    <source>
        <dbReference type="EMBL" id="MDA7415438.1"/>
    </source>
</evidence>
<dbReference type="PANTHER" id="PTHR34354">
    <property type="entry name" value="NADPH-DEPENDENT 7-CYANO-7-DEAZAGUANINE REDUCTASE"/>
    <property type="match status" value="1"/>
</dbReference>
<feature type="active site" description="Proton donor" evidence="5">
    <location>
        <position position="226"/>
    </location>
</feature>
<dbReference type="EMBL" id="JAQIPB010000001">
    <property type="protein sequence ID" value="MDA7415438.1"/>
    <property type="molecule type" value="Genomic_DNA"/>
</dbReference>
<keyword evidence="1 5" id="KW-0963">Cytoplasm</keyword>
<feature type="binding site" evidence="5">
    <location>
        <begin position="88"/>
        <end position="89"/>
    </location>
    <ligand>
        <name>NADPH</name>
        <dbReference type="ChEBI" id="CHEBI:57783"/>
    </ligand>
</feature>
<feature type="active site" description="Thioimide intermediate" evidence="5">
    <location>
        <position position="219"/>
    </location>
</feature>
<feature type="binding site" evidence="5">
    <location>
        <begin position="86"/>
        <end position="88"/>
    </location>
    <ligand>
        <name>substrate</name>
    </ligand>
</feature>
<evidence type="ECO:0000256" key="2">
    <source>
        <dbReference type="ARBA" id="ARBA00022785"/>
    </source>
</evidence>
<dbReference type="HAMAP" id="MF_00817">
    <property type="entry name" value="QueF_type2"/>
    <property type="match status" value="1"/>
</dbReference>
<dbReference type="AlphaFoldDB" id="A0AAE3N6G2"/>
<evidence type="ECO:0000259" key="7">
    <source>
        <dbReference type="Pfam" id="PF14819"/>
    </source>
</evidence>
<dbReference type="Pfam" id="PF14489">
    <property type="entry name" value="QueF"/>
    <property type="match status" value="1"/>
</dbReference>
<sequence length="312" mass="34871">MSLNPNTPEQSQLGRASAYVDQYDASLLFPLPRAAQRVPMGIEEGRLPFFGADLWTAYELSWLNARGKPQIALAHITVPCESPNIIESKSFKLYLNSFNSTVFASADDVRERLKTDLSEAAWRGAPSPQGRALPGPPPEGDQKAWGGPALSYRPSSVGVKLVLPEHFGQERVAELEGFDLDRLDLDCTHSEPAPELLSAATHEAPVSETLSSRLLKSNCRVTSQPDWGSVQIRYTGPAIDQAGLLRYIVSFRRHNEFHEPCCERIFQDIWQRCQPTKLAVYCRYTRRGGLDINPFRTSWPQALPVPLRTARQ</sequence>
<comment type="caution">
    <text evidence="8">The sequence shown here is derived from an EMBL/GenBank/DDBJ whole genome shotgun (WGS) entry which is preliminary data.</text>
</comment>
<comment type="subunit">
    <text evidence="5">Homodimer.</text>
</comment>
<comment type="catalytic activity">
    <reaction evidence="5">
        <text>7-aminomethyl-7-carbaguanine + 2 NADP(+) = 7-cyano-7-carbaguanine + 2 NADPH + 3 H(+)</text>
        <dbReference type="Rhea" id="RHEA:13409"/>
        <dbReference type="ChEBI" id="CHEBI:15378"/>
        <dbReference type="ChEBI" id="CHEBI:45075"/>
        <dbReference type="ChEBI" id="CHEBI:57783"/>
        <dbReference type="ChEBI" id="CHEBI:58349"/>
        <dbReference type="ChEBI" id="CHEBI:58703"/>
        <dbReference type="EC" id="1.7.1.13"/>
    </reaction>
</comment>
<feature type="binding site" evidence="5">
    <location>
        <begin position="258"/>
        <end position="259"/>
    </location>
    <ligand>
        <name>substrate</name>
    </ligand>
</feature>
<feature type="region of interest" description="Disordered" evidence="6">
    <location>
        <begin position="118"/>
        <end position="147"/>
    </location>
</feature>
<evidence type="ECO:0000313" key="9">
    <source>
        <dbReference type="Proteomes" id="UP001212602"/>
    </source>
</evidence>
<feature type="domain" description="NADPH-dependent 7-cyano-7-deazaguanine reductase N-terminal" evidence="7">
    <location>
        <begin position="19"/>
        <end position="121"/>
    </location>
</feature>
<accession>A0AAE3N6G2</accession>
<dbReference type="PIRSF" id="PIRSF004750">
    <property type="entry name" value="Nitrile_oxidored_YqcD_prd"/>
    <property type="match status" value="1"/>
</dbReference>
<comment type="function">
    <text evidence="5">Catalyzes the NADPH-dependent reduction of 7-cyano-7-deazaguanine (preQ0) to 7-aminomethyl-7-deazaguanine (preQ1).</text>
</comment>
<dbReference type="EC" id="1.7.1.13" evidence="5"/>
<dbReference type="GO" id="GO:0005737">
    <property type="term" value="C:cytoplasm"/>
    <property type="evidence" value="ECO:0007669"/>
    <property type="project" value="UniProtKB-SubCell"/>
</dbReference>
<dbReference type="Gene3D" id="3.30.1130.10">
    <property type="match status" value="2"/>
</dbReference>
<dbReference type="GO" id="GO:0033739">
    <property type="term" value="F:preQ1 synthase activity"/>
    <property type="evidence" value="ECO:0007669"/>
    <property type="project" value="UniProtKB-UniRule"/>
</dbReference>
<keyword evidence="4 5" id="KW-0560">Oxidoreductase</keyword>
<dbReference type="InterPro" id="IPR050084">
    <property type="entry name" value="NADPH_dep_7-cyano-7-deazaG_red"/>
</dbReference>
<dbReference type="Pfam" id="PF14819">
    <property type="entry name" value="QueF_N"/>
    <property type="match status" value="1"/>
</dbReference>
<comment type="pathway">
    <text evidence="5">tRNA modification; tRNA-queuosine biosynthesis.</text>
</comment>
<name>A0AAE3N6G2_9BURK</name>
<dbReference type="PANTHER" id="PTHR34354:SF1">
    <property type="entry name" value="NADPH-DEPENDENT 7-CYANO-7-DEAZAGUANINE REDUCTASE"/>
    <property type="match status" value="1"/>
</dbReference>
<dbReference type="RefSeq" id="WP_271426692.1">
    <property type="nucleotide sequence ID" value="NZ_JAQIPB010000001.1"/>
</dbReference>
<dbReference type="Proteomes" id="UP001212602">
    <property type="component" value="Unassembled WGS sequence"/>
</dbReference>